<reference evidence="3" key="1">
    <citation type="submission" date="2016-09" db="EMBL/GenBank/DDBJ databases">
        <authorList>
            <person name="Gulvik C.A."/>
        </authorList>
    </citation>
    <scope>NUCLEOTIDE SEQUENCE [LARGE SCALE GENOMIC DNA]</scope>
    <source>
        <strain evidence="3">LMG 8895</strain>
    </source>
</reference>
<evidence type="ECO:0000313" key="3">
    <source>
        <dbReference type="Proteomes" id="UP000095094"/>
    </source>
</evidence>
<gene>
    <name evidence="2" type="ORF">BCR25_14770</name>
</gene>
<accession>A0A1E5H4F1</accession>
<evidence type="ECO:0000313" key="2">
    <source>
        <dbReference type="EMBL" id="OEG19762.1"/>
    </source>
</evidence>
<organism evidence="2 3">
    <name type="scientific">Enterococcus termitis</name>
    <dbReference type="NCBI Taxonomy" id="332950"/>
    <lineage>
        <taxon>Bacteria</taxon>
        <taxon>Bacillati</taxon>
        <taxon>Bacillota</taxon>
        <taxon>Bacilli</taxon>
        <taxon>Lactobacillales</taxon>
        <taxon>Enterococcaceae</taxon>
        <taxon>Enterococcus</taxon>
    </lineage>
</organism>
<dbReference type="InterPro" id="IPR013560">
    <property type="entry name" value="DUF1722"/>
</dbReference>
<evidence type="ECO:0000259" key="1">
    <source>
        <dbReference type="Pfam" id="PF08349"/>
    </source>
</evidence>
<sequence>MIKKQQEWATLKYLILSKSQNDYKAIRKLVSGKEWNEEKEVLFQQYIQHALAQPDHKGNKLNAYQHVWGYFKKLATEEEREVYADLSENFSLDNDQLFSFLKELIIKYDEAYLYQSKLFFP</sequence>
<comment type="caution">
    <text evidence="2">The sequence shown here is derived from an EMBL/GenBank/DDBJ whole genome shotgun (WGS) entry which is preliminary data.</text>
</comment>
<proteinExistence type="predicted"/>
<dbReference type="EMBL" id="MIJY01000003">
    <property type="protein sequence ID" value="OEG19762.1"/>
    <property type="molecule type" value="Genomic_DNA"/>
</dbReference>
<protein>
    <recommendedName>
        <fullName evidence="1">DUF1722 domain-containing protein</fullName>
    </recommendedName>
</protein>
<dbReference type="AlphaFoldDB" id="A0A1E5H4F1"/>
<keyword evidence="3" id="KW-1185">Reference proteome</keyword>
<name>A0A1E5H4F1_9ENTE</name>
<dbReference type="Pfam" id="PF08349">
    <property type="entry name" value="DUF1722"/>
    <property type="match status" value="1"/>
</dbReference>
<dbReference type="Proteomes" id="UP000095094">
    <property type="component" value="Unassembled WGS sequence"/>
</dbReference>
<feature type="domain" description="DUF1722" evidence="1">
    <location>
        <begin position="12"/>
        <end position="121"/>
    </location>
</feature>